<evidence type="ECO:0000256" key="1">
    <source>
        <dbReference type="SAM" id="MobiDB-lite"/>
    </source>
</evidence>
<feature type="region of interest" description="Disordered" evidence="1">
    <location>
        <begin position="1"/>
        <end position="25"/>
    </location>
</feature>
<dbReference type="AlphaFoldDB" id="A0A834AT05"/>
<name>A0A834AT05_9CHIR</name>
<protein>
    <submittedName>
        <fullName evidence="2">Uncharacterized protein</fullName>
    </submittedName>
</protein>
<sequence>MRLTVQHGEGRGPGGAGAGGASRKPGTLQVWAASRMEAEAWLQPPGLKGKPETRPGRENTNSGWLTRNKNKALGESPSTSVTVTHTSPGSHIEIKTNTADSSHSPLFLPDLKRKTGADDTGQAHWAGASRKEGGRTRATGRQGPGLQPGLLRTKRSVWSRCKFMKKIPLL</sequence>
<comment type="caution">
    <text evidence="2">The sequence shown here is derived from an EMBL/GenBank/DDBJ whole genome shotgun (WGS) entry which is preliminary data.</text>
</comment>
<dbReference type="Proteomes" id="UP000664940">
    <property type="component" value="Unassembled WGS sequence"/>
</dbReference>
<evidence type="ECO:0000313" key="2">
    <source>
        <dbReference type="EMBL" id="KAF6120018.1"/>
    </source>
</evidence>
<proteinExistence type="predicted"/>
<evidence type="ECO:0000313" key="3">
    <source>
        <dbReference type="Proteomes" id="UP000664940"/>
    </source>
</evidence>
<feature type="compositionally biased region" description="Low complexity" evidence="1">
    <location>
        <begin position="76"/>
        <end position="91"/>
    </location>
</feature>
<feature type="region of interest" description="Disordered" evidence="1">
    <location>
        <begin position="39"/>
        <end position="151"/>
    </location>
</feature>
<accession>A0A834AT05</accession>
<gene>
    <name evidence="2" type="ORF">HJG60_010349</name>
</gene>
<feature type="compositionally biased region" description="Low complexity" evidence="1">
    <location>
        <begin position="139"/>
        <end position="151"/>
    </location>
</feature>
<organism evidence="2 3">
    <name type="scientific">Phyllostomus discolor</name>
    <name type="common">pale spear-nosed bat</name>
    <dbReference type="NCBI Taxonomy" id="89673"/>
    <lineage>
        <taxon>Eukaryota</taxon>
        <taxon>Metazoa</taxon>
        <taxon>Chordata</taxon>
        <taxon>Craniata</taxon>
        <taxon>Vertebrata</taxon>
        <taxon>Euteleostomi</taxon>
        <taxon>Mammalia</taxon>
        <taxon>Eutheria</taxon>
        <taxon>Laurasiatheria</taxon>
        <taxon>Chiroptera</taxon>
        <taxon>Yangochiroptera</taxon>
        <taxon>Phyllostomidae</taxon>
        <taxon>Phyllostominae</taxon>
        <taxon>Phyllostomus</taxon>
    </lineage>
</organism>
<reference evidence="2 3" key="1">
    <citation type="journal article" date="2020" name="Nature">
        <title>Six reference-quality genomes reveal evolution of bat adaptations.</title>
        <authorList>
            <person name="Jebb D."/>
            <person name="Huang Z."/>
            <person name="Pippel M."/>
            <person name="Hughes G.M."/>
            <person name="Lavrichenko K."/>
            <person name="Devanna P."/>
            <person name="Winkler S."/>
            <person name="Jermiin L.S."/>
            <person name="Skirmuntt E.C."/>
            <person name="Katzourakis A."/>
            <person name="Burkitt-Gray L."/>
            <person name="Ray D.A."/>
            <person name="Sullivan K.A.M."/>
            <person name="Roscito J.G."/>
            <person name="Kirilenko B.M."/>
            <person name="Davalos L.M."/>
            <person name="Corthals A.P."/>
            <person name="Power M.L."/>
            <person name="Jones G."/>
            <person name="Ransome R.D."/>
            <person name="Dechmann D.K.N."/>
            <person name="Locatelli A.G."/>
            <person name="Puechmaille S.J."/>
            <person name="Fedrigo O."/>
            <person name="Jarvis E.D."/>
            <person name="Hiller M."/>
            <person name="Vernes S.C."/>
            <person name="Myers E.W."/>
            <person name="Teeling E.C."/>
        </authorList>
    </citation>
    <scope>NUCLEOTIDE SEQUENCE [LARGE SCALE GENOMIC DNA]</scope>
    <source>
        <strain evidence="2">Bat1K_MPI-CBG_1</strain>
    </source>
</reference>
<feature type="compositionally biased region" description="Polar residues" evidence="1">
    <location>
        <begin position="58"/>
        <end position="67"/>
    </location>
</feature>
<dbReference type="EMBL" id="JABVXQ010000003">
    <property type="protein sequence ID" value="KAF6120018.1"/>
    <property type="molecule type" value="Genomic_DNA"/>
</dbReference>
<feature type="compositionally biased region" description="Gly residues" evidence="1">
    <location>
        <begin position="11"/>
        <end position="20"/>
    </location>
</feature>
<feature type="compositionally biased region" description="Polar residues" evidence="1">
    <location>
        <begin position="95"/>
        <end position="104"/>
    </location>
</feature>